<dbReference type="SMART" id="SM01296">
    <property type="entry name" value="N2227"/>
    <property type="match status" value="1"/>
</dbReference>
<dbReference type="GO" id="GO:0032259">
    <property type="term" value="P:methylation"/>
    <property type="evidence" value="ECO:0007669"/>
    <property type="project" value="UniProtKB-KW"/>
</dbReference>
<dbReference type="InterPro" id="IPR029063">
    <property type="entry name" value="SAM-dependent_MTases_sf"/>
</dbReference>
<keyword evidence="5" id="KW-0949">S-adenosyl-L-methionine</keyword>
<dbReference type="InterPro" id="IPR036779">
    <property type="entry name" value="LysM_dom_sf"/>
</dbReference>
<feature type="compositionally biased region" description="Basic and acidic residues" evidence="6">
    <location>
        <begin position="226"/>
        <end position="239"/>
    </location>
</feature>
<evidence type="ECO:0000256" key="4">
    <source>
        <dbReference type="ARBA" id="ARBA00022679"/>
    </source>
</evidence>
<dbReference type="InterPro" id="IPR018392">
    <property type="entry name" value="LysM"/>
</dbReference>
<evidence type="ECO:0000259" key="8">
    <source>
        <dbReference type="PROSITE" id="PS51782"/>
    </source>
</evidence>
<reference evidence="9" key="1">
    <citation type="submission" date="2016-06" db="EMBL/GenBank/DDBJ databases">
        <title>Draft Genome sequence of the fungus Inonotus baumii.</title>
        <authorList>
            <person name="Zhu H."/>
            <person name="Lin W."/>
        </authorList>
    </citation>
    <scope>NUCLEOTIDE SEQUENCE</scope>
    <source>
        <strain evidence="9">821</strain>
    </source>
</reference>
<evidence type="ECO:0000256" key="2">
    <source>
        <dbReference type="ARBA" id="ARBA00012003"/>
    </source>
</evidence>
<keyword evidence="4" id="KW-0808">Transferase</keyword>
<dbReference type="Gene3D" id="3.40.50.150">
    <property type="entry name" value="Vaccinia Virus protein VP39"/>
    <property type="match status" value="1"/>
</dbReference>
<keyword evidence="10" id="KW-1185">Reference proteome</keyword>
<name>A0A9Q5HWI7_SANBA</name>
<dbReference type="Proteomes" id="UP000757232">
    <property type="component" value="Unassembled WGS sequence"/>
</dbReference>
<dbReference type="Pfam" id="PF07942">
    <property type="entry name" value="CARME"/>
    <property type="match status" value="1"/>
</dbReference>
<dbReference type="SUPFAM" id="SSF53335">
    <property type="entry name" value="S-adenosyl-L-methionine-dependent methyltransferases"/>
    <property type="match status" value="1"/>
</dbReference>
<keyword evidence="7" id="KW-0732">Signal</keyword>
<evidence type="ECO:0000256" key="3">
    <source>
        <dbReference type="ARBA" id="ARBA00022603"/>
    </source>
</evidence>
<dbReference type="CDD" id="cd00118">
    <property type="entry name" value="LysM"/>
    <property type="match status" value="1"/>
</dbReference>
<evidence type="ECO:0000256" key="1">
    <source>
        <dbReference type="ARBA" id="ARBA00010086"/>
    </source>
</evidence>
<comment type="similarity">
    <text evidence="1">Belongs to the carnosine N-methyltransferase family.</text>
</comment>
<dbReference type="EC" id="2.1.1.22" evidence="2"/>
<dbReference type="PANTHER" id="PTHR12303">
    <property type="entry name" value="CARNOSINE N-METHYLTRANSFERASE"/>
    <property type="match status" value="1"/>
</dbReference>
<keyword evidence="3" id="KW-0489">Methyltransferase</keyword>
<gene>
    <name evidence="9" type="ORF">A7U60_g5642</name>
</gene>
<dbReference type="Gene3D" id="3.10.350.10">
    <property type="entry name" value="LysM domain"/>
    <property type="match status" value="2"/>
</dbReference>
<protein>
    <recommendedName>
        <fullName evidence="2">carnosine N-methyltransferase</fullName>
        <ecNumber evidence="2">2.1.1.22</ecNumber>
    </recommendedName>
</protein>
<feature type="chain" id="PRO_5040452279" description="carnosine N-methyltransferase" evidence="7">
    <location>
        <begin position="22"/>
        <end position="507"/>
    </location>
</feature>
<dbReference type="AlphaFoldDB" id="A0A9Q5HWI7"/>
<feature type="region of interest" description="Disordered" evidence="6">
    <location>
        <begin position="210"/>
        <end position="252"/>
    </location>
</feature>
<dbReference type="SMART" id="SM00257">
    <property type="entry name" value="LysM"/>
    <property type="match status" value="2"/>
</dbReference>
<dbReference type="EMBL" id="LNZH02000193">
    <property type="protein sequence ID" value="OCB87313.1"/>
    <property type="molecule type" value="Genomic_DNA"/>
</dbReference>
<dbReference type="PANTHER" id="PTHR12303:SF6">
    <property type="entry name" value="CARNOSINE N-METHYLTRANSFERASE"/>
    <property type="match status" value="1"/>
</dbReference>
<evidence type="ECO:0000256" key="7">
    <source>
        <dbReference type="SAM" id="SignalP"/>
    </source>
</evidence>
<dbReference type="OrthoDB" id="978at2759"/>
<feature type="domain" description="LysM" evidence="8">
    <location>
        <begin position="27"/>
        <end position="73"/>
    </location>
</feature>
<organism evidence="9 10">
    <name type="scientific">Sanghuangporus baumii</name>
    <name type="common">Phellinus baumii</name>
    <dbReference type="NCBI Taxonomy" id="108892"/>
    <lineage>
        <taxon>Eukaryota</taxon>
        <taxon>Fungi</taxon>
        <taxon>Dikarya</taxon>
        <taxon>Basidiomycota</taxon>
        <taxon>Agaricomycotina</taxon>
        <taxon>Agaricomycetes</taxon>
        <taxon>Hymenochaetales</taxon>
        <taxon>Hymenochaetaceae</taxon>
        <taxon>Sanghuangporus</taxon>
    </lineage>
</organism>
<comment type="caution">
    <text evidence="9">The sequence shown here is derived from an EMBL/GenBank/DDBJ whole genome shotgun (WGS) entry which is preliminary data.</text>
</comment>
<evidence type="ECO:0000256" key="6">
    <source>
        <dbReference type="SAM" id="MobiDB-lite"/>
    </source>
</evidence>
<sequence length="507" mass="56144">MLSQIFVSAALAMSLLPAVLTQSDCARTYTVAVGDTCNAIGAAQHVSNFQLNFVNTQINTDCTNLFPGEELCLGIVGQDCTTTAVVNSNDTCPSIEAAARIPDATLKANNPNINADCSNIAVGEADIAEEQRHFAKVIATFNQYSSYALAANNRRRKDFYSLASEDQRMLERLGWKAKLIDIDNAILENAKFVKAIIARPVIFSDADLGEDAEGAEEQEQQGSTHSHADGHTHNHDHGHSHSHAGGSGYGAGRYRPTDFDMDKLRSTLKQFVRDWSEEGRSERDASYGPMKEALLNHFANVAEGERSKLRVLVPGVGLGRLAYDIAQLDRTDQVNQHTIYPYVHSLSNIPNRNALLRPIMIPDALPSAIPRGVNFSLVAGDFEEVYGTDDHDEDEPQTGQWNAIMTCFFIDTAKNVINYLRIIHKILAPGGVWINLGPLLWHWENNTTNDISIELDLEEVKTLCERMGFKLENERTIETTYTNNSQSMLGYVYKTAFWTATKIEGET</sequence>
<accession>A0A9Q5HWI7</accession>
<dbReference type="InterPro" id="IPR012901">
    <property type="entry name" value="CARME"/>
</dbReference>
<dbReference type="GO" id="GO:0030735">
    <property type="term" value="F:carnosine N-methyltransferase activity"/>
    <property type="evidence" value="ECO:0007669"/>
    <property type="project" value="UniProtKB-EC"/>
</dbReference>
<dbReference type="Pfam" id="PF01476">
    <property type="entry name" value="LysM"/>
    <property type="match status" value="1"/>
</dbReference>
<evidence type="ECO:0000313" key="10">
    <source>
        <dbReference type="Proteomes" id="UP000757232"/>
    </source>
</evidence>
<evidence type="ECO:0000256" key="5">
    <source>
        <dbReference type="ARBA" id="ARBA00022691"/>
    </source>
</evidence>
<feature type="compositionally biased region" description="Acidic residues" evidence="6">
    <location>
        <begin position="210"/>
        <end position="219"/>
    </location>
</feature>
<feature type="signal peptide" evidence="7">
    <location>
        <begin position="1"/>
        <end position="21"/>
    </location>
</feature>
<dbReference type="SUPFAM" id="SSF54106">
    <property type="entry name" value="LysM domain"/>
    <property type="match status" value="1"/>
</dbReference>
<dbReference type="PROSITE" id="PS51782">
    <property type="entry name" value="LYSM"/>
    <property type="match status" value="1"/>
</dbReference>
<proteinExistence type="inferred from homology"/>
<evidence type="ECO:0000313" key="9">
    <source>
        <dbReference type="EMBL" id="OCB87313.1"/>
    </source>
</evidence>